<comment type="caution">
    <text evidence="4">The sequence shown here is derived from an EMBL/GenBank/DDBJ whole genome shotgun (WGS) entry which is preliminary data.</text>
</comment>
<evidence type="ECO:0000259" key="3">
    <source>
        <dbReference type="Pfam" id="PF13962"/>
    </source>
</evidence>
<accession>A0A5N5GJF4</accession>
<protein>
    <recommendedName>
        <fullName evidence="6">PGG domain-containing protein</fullName>
    </recommendedName>
</protein>
<dbReference type="InterPro" id="IPR026961">
    <property type="entry name" value="PGG_dom"/>
</dbReference>
<dbReference type="PANTHER" id="PTHR24177">
    <property type="entry name" value="CASKIN"/>
    <property type="match status" value="1"/>
</dbReference>
<dbReference type="InterPro" id="IPR036770">
    <property type="entry name" value="Ankyrin_rpt-contain_sf"/>
</dbReference>
<feature type="domain" description="PGG" evidence="3">
    <location>
        <begin position="589"/>
        <end position="698"/>
    </location>
</feature>
<dbReference type="Pfam" id="PF13961">
    <property type="entry name" value="DUF4219"/>
    <property type="match status" value="1"/>
</dbReference>
<proteinExistence type="predicted"/>
<dbReference type="PANTHER" id="PTHR24177:SF329">
    <property type="entry name" value="ANKYRIN REPEAT PROTEIN"/>
    <property type="match status" value="1"/>
</dbReference>
<feature type="domain" description="DUF4219" evidence="2">
    <location>
        <begin position="10"/>
        <end position="36"/>
    </location>
</feature>
<dbReference type="AlphaFoldDB" id="A0A5N5GJF4"/>
<sequence>MAATIVPAVLNRRNYDSWSSRVKSYLVANGLWGVVEGTHDQSGDWRSMNDSALHAIQISCGDEMFKYIKDETRADKAWELLKPSRPGYDRYSRRQVTIDSRPIRQAMEEERTIGIHGRELAMEEGRTGGHGESNANNICKTFIKYVESKDWDNAIKFLGEHPGLGSARTSSNGTALHKAVQPFNKCSVPNIEQLVELMKREDLEIQDSKGYTALYYLVEERPERVEVAKRMIAKNDKLLTILPNQQSLVVRAERQEEGERMARYLYSLTPRETLSVTNGAHLISLGFRLKRFDIAWELIQYYPQLAGTSDFIGNLPLATLASNRLAFLSGCRLNLWEKLIYYGIRIKPLPPTSESDQSELRPISNQKENRRHLFFSVMGLYRGLLTNLQKLLGINRVYEMKLMHERVQQFLPLMCKAKKTRGEIVPLQAALRIAVERGHVEYITHFCINELNDESYPIHVEQIENEKHQSLFQIAAECRHHKVYNLIHVFYELLRDQYGPNRSDRPQSIMGRTDYYRNNMLHTVASITSFSQIDHIRGAALQMQRELQWFKEVESVTDPNDCESINDDYMTPREVFTESHKAMGKEAEKSMKEIATSCTVVGSLIITMMFAAAFTVPGGNDEKTGLPTFLTKNIFIVSDAISLFSSTTSVIMFLGILTSRYFEDDFLKSLPTKMIIGLFALFLSIVTMMIVFSCTLYIMLDRKSTIVIPSILLASVPVASFIWMQFPLFVELFISTFGQGIFDRKQKNLF</sequence>
<evidence type="ECO:0000313" key="5">
    <source>
        <dbReference type="Proteomes" id="UP000327157"/>
    </source>
</evidence>
<reference evidence="4 5" key="3">
    <citation type="submission" date="2019-11" db="EMBL/GenBank/DDBJ databases">
        <title>A de novo genome assembly of a pear dwarfing rootstock.</title>
        <authorList>
            <person name="Wang F."/>
            <person name="Wang J."/>
            <person name="Li S."/>
            <person name="Zhang Y."/>
            <person name="Fang M."/>
            <person name="Ma L."/>
            <person name="Zhao Y."/>
            <person name="Jiang S."/>
        </authorList>
    </citation>
    <scope>NUCLEOTIDE SEQUENCE [LARGE SCALE GENOMIC DNA]</scope>
    <source>
        <strain evidence="4">S2</strain>
        <tissue evidence="4">Leaf</tissue>
    </source>
</reference>
<reference evidence="5" key="2">
    <citation type="submission" date="2019-10" db="EMBL/GenBank/DDBJ databases">
        <title>A de novo genome assembly of a pear dwarfing rootstock.</title>
        <authorList>
            <person name="Wang F."/>
            <person name="Wang J."/>
            <person name="Li S."/>
            <person name="Zhang Y."/>
            <person name="Fang M."/>
            <person name="Ma L."/>
            <person name="Zhao Y."/>
            <person name="Jiang S."/>
        </authorList>
    </citation>
    <scope>NUCLEOTIDE SEQUENCE [LARGE SCALE GENOMIC DNA]</scope>
</reference>
<gene>
    <name evidence="4" type="ORF">D8674_036008</name>
</gene>
<evidence type="ECO:0000313" key="4">
    <source>
        <dbReference type="EMBL" id="KAB2613692.1"/>
    </source>
</evidence>
<keyword evidence="1" id="KW-0812">Transmembrane</keyword>
<evidence type="ECO:0000259" key="2">
    <source>
        <dbReference type="Pfam" id="PF13961"/>
    </source>
</evidence>
<evidence type="ECO:0008006" key="6">
    <source>
        <dbReference type="Google" id="ProtNLM"/>
    </source>
</evidence>
<dbReference type="GO" id="GO:0016020">
    <property type="term" value="C:membrane"/>
    <property type="evidence" value="ECO:0007669"/>
    <property type="project" value="TreeGrafter"/>
</dbReference>
<organism evidence="4 5">
    <name type="scientific">Pyrus ussuriensis x Pyrus communis</name>
    <dbReference type="NCBI Taxonomy" id="2448454"/>
    <lineage>
        <taxon>Eukaryota</taxon>
        <taxon>Viridiplantae</taxon>
        <taxon>Streptophyta</taxon>
        <taxon>Embryophyta</taxon>
        <taxon>Tracheophyta</taxon>
        <taxon>Spermatophyta</taxon>
        <taxon>Magnoliopsida</taxon>
        <taxon>eudicotyledons</taxon>
        <taxon>Gunneridae</taxon>
        <taxon>Pentapetalae</taxon>
        <taxon>rosids</taxon>
        <taxon>fabids</taxon>
        <taxon>Rosales</taxon>
        <taxon>Rosaceae</taxon>
        <taxon>Amygdaloideae</taxon>
        <taxon>Maleae</taxon>
        <taxon>Pyrus</taxon>
    </lineage>
</organism>
<dbReference type="InterPro" id="IPR025314">
    <property type="entry name" value="DUF4219"/>
</dbReference>
<evidence type="ECO:0000256" key="1">
    <source>
        <dbReference type="SAM" id="Phobius"/>
    </source>
</evidence>
<feature type="transmembrane region" description="Helical" evidence="1">
    <location>
        <begin position="634"/>
        <end position="657"/>
    </location>
</feature>
<keyword evidence="5" id="KW-1185">Reference proteome</keyword>
<dbReference type="Gene3D" id="1.25.40.20">
    <property type="entry name" value="Ankyrin repeat-containing domain"/>
    <property type="match status" value="1"/>
</dbReference>
<keyword evidence="1" id="KW-1133">Transmembrane helix</keyword>
<dbReference type="EMBL" id="SMOL01000458">
    <property type="protein sequence ID" value="KAB2613692.1"/>
    <property type="molecule type" value="Genomic_DNA"/>
</dbReference>
<keyword evidence="1" id="KW-0472">Membrane</keyword>
<feature type="transmembrane region" description="Helical" evidence="1">
    <location>
        <begin position="678"/>
        <end position="700"/>
    </location>
</feature>
<name>A0A5N5GJF4_9ROSA</name>
<feature type="transmembrane region" description="Helical" evidence="1">
    <location>
        <begin position="706"/>
        <end position="734"/>
    </location>
</feature>
<feature type="transmembrane region" description="Helical" evidence="1">
    <location>
        <begin position="594"/>
        <end position="614"/>
    </location>
</feature>
<dbReference type="Pfam" id="PF13962">
    <property type="entry name" value="PGG"/>
    <property type="match status" value="1"/>
</dbReference>
<dbReference type="Proteomes" id="UP000327157">
    <property type="component" value="Chromosome 9"/>
</dbReference>
<dbReference type="OrthoDB" id="97058at2759"/>
<reference evidence="4 5" key="1">
    <citation type="submission" date="2019-09" db="EMBL/GenBank/DDBJ databases">
        <authorList>
            <person name="Ou C."/>
        </authorList>
    </citation>
    <scope>NUCLEOTIDE SEQUENCE [LARGE SCALE GENOMIC DNA]</scope>
    <source>
        <strain evidence="4">S2</strain>
        <tissue evidence="4">Leaf</tissue>
    </source>
</reference>